<proteinExistence type="predicted"/>
<evidence type="ECO:0000313" key="1">
    <source>
        <dbReference type="EMBL" id="KWV58581.1"/>
    </source>
</evidence>
<protein>
    <submittedName>
        <fullName evidence="1">Uncharacterized protein</fullName>
    </submittedName>
</protein>
<accession>A0A120FQI5</accession>
<dbReference type="AlphaFoldDB" id="A0A120FQI5"/>
<keyword evidence="2" id="KW-1185">Reference proteome</keyword>
<name>A0A120FQI5_9BRAD</name>
<sequence length="187" mass="19966">MTNIWIRSATNSFAFLRMDTSKVTSFNGAGSGTVNCQFYGPGSEPVTAPGNDEVFLFVALSDTAFALRSTVSAHAYLRMDGSGVTEFNAAGSGTVNCQYYAQGTQPQVAPGNDEVFQFVPIPNSPVVAIRSFNHPNAYLRMNAAGVESRRGNGSGIVNCQYYPQGTLPQWTAGNLEVFYVSAVPLLA</sequence>
<dbReference type="EMBL" id="LNCU01000036">
    <property type="protein sequence ID" value="KWV58581.1"/>
    <property type="molecule type" value="Genomic_DNA"/>
</dbReference>
<gene>
    <name evidence="1" type="ORF">AS156_33890</name>
</gene>
<dbReference type="Proteomes" id="UP000057737">
    <property type="component" value="Unassembled WGS sequence"/>
</dbReference>
<reference evidence="1 2" key="1">
    <citation type="submission" date="2015-11" db="EMBL/GenBank/DDBJ databases">
        <title>Draft Genome Sequence of the Strain BR 10303 (Bradyrhizobium sp.) isolated from nodules of Centrolobium paraense.</title>
        <authorList>
            <person name="Zelli J.E."/>
            <person name="Simoes-Araujo J.L."/>
            <person name="Barauna A.C."/>
            <person name="Silva K."/>
        </authorList>
    </citation>
    <scope>NUCLEOTIDE SEQUENCE [LARGE SCALE GENOMIC DNA]</scope>
    <source>
        <strain evidence="1 2">BR 10303</strain>
    </source>
</reference>
<organism evidence="1 2">
    <name type="scientific">Bradyrhizobium macuxiense</name>
    <dbReference type="NCBI Taxonomy" id="1755647"/>
    <lineage>
        <taxon>Bacteria</taxon>
        <taxon>Pseudomonadati</taxon>
        <taxon>Pseudomonadota</taxon>
        <taxon>Alphaproteobacteria</taxon>
        <taxon>Hyphomicrobiales</taxon>
        <taxon>Nitrobacteraceae</taxon>
        <taxon>Bradyrhizobium</taxon>
    </lineage>
</organism>
<comment type="caution">
    <text evidence="1">The sequence shown here is derived from an EMBL/GenBank/DDBJ whole genome shotgun (WGS) entry which is preliminary data.</text>
</comment>
<evidence type="ECO:0000313" key="2">
    <source>
        <dbReference type="Proteomes" id="UP000057737"/>
    </source>
</evidence>